<dbReference type="RefSeq" id="WP_147649968.1">
    <property type="nucleotide sequence ID" value="NZ_CP042806.1"/>
</dbReference>
<dbReference type="SMART" id="SM01008">
    <property type="entry name" value="Ald_Xan_dh_C"/>
    <property type="match status" value="1"/>
</dbReference>
<protein>
    <submittedName>
        <fullName evidence="2">Xanthine dehydrogenase family protein molybdopterin-binding subunit</fullName>
    </submittedName>
</protein>
<reference evidence="2 3" key="1">
    <citation type="submission" date="2019-08" db="EMBL/GenBank/DDBJ databases">
        <title>Complete genome sequence of Terriglobus albidus strain ORNL.</title>
        <authorList>
            <person name="Podar M."/>
        </authorList>
    </citation>
    <scope>NUCLEOTIDE SEQUENCE [LARGE SCALE GENOMIC DNA]</scope>
    <source>
        <strain evidence="2 3">ORNL</strain>
    </source>
</reference>
<evidence type="ECO:0000259" key="1">
    <source>
        <dbReference type="SMART" id="SM01008"/>
    </source>
</evidence>
<dbReference type="InterPro" id="IPR000674">
    <property type="entry name" value="Ald_Oxase/Xan_DH_a/b"/>
</dbReference>
<proteinExistence type="predicted"/>
<organism evidence="2 3">
    <name type="scientific">Terriglobus albidus</name>
    <dbReference type="NCBI Taxonomy" id="1592106"/>
    <lineage>
        <taxon>Bacteria</taxon>
        <taxon>Pseudomonadati</taxon>
        <taxon>Acidobacteriota</taxon>
        <taxon>Terriglobia</taxon>
        <taxon>Terriglobales</taxon>
        <taxon>Acidobacteriaceae</taxon>
        <taxon>Terriglobus</taxon>
    </lineage>
</organism>
<dbReference type="InterPro" id="IPR006311">
    <property type="entry name" value="TAT_signal"/>
</dbReference>
<dbReference type="Pfam" id="PF20256">
    <property type="entry name" value="MoCoBD_2"/>
    <property type="match status" value="2"/>
</dbReference>
<dbReference type="AlphaFoldDB" id="A0A5B9EKQ9"/>
<evidence type="ECO:0000313" key="2">
    <source>
        <dbReference type="EMBL" id="QEE30666.1"/>
    </source>
</evidence>
<evidence type="ECO:0000313" key="3">
    <source>
        <dbReference type="Proteomes" id="UP000321820"/>
    </source>
</evidence>
<feature type="domain" description="Aldehyde oxidase/xanthine dehydrogenase a/b hammerhead" evidence="1">
    <location>
        <begin position="235"/>
        <end position="322"/>
    </location>
</feature>
<dbReference type="InterPro" id="IPR008274">
    <property type="entry name" value="AldOxase/xan_DH_MoCoBD1"/>
</dbReference>
<dbReference type="EMBL" id="CP042806">
    <property type="protein sequence ID" value="QEE30666.1"/>
    <property type="molecule type" value="Genomic_DNA"/>
</dbReference>
<dbReference type="InterPro" id="IPR052516">
    <property type="entry name" value="N-heterocyclic_Hydroxylase"/>
</dbReference>
<sequence length="760" mass="80756">MPVLEKFAQYDAEMQALITEVETISPSVVTTIGRRSFLKLAGLAGGGLVLAFNLDTRSAKAEMAATPDAATTEMNAFVRIAPDNTVTVYSKGPEIGQGIKTAFGLIIAEELDADWKTVKVDQAAINPKVYGYQGAGGSTSIPRGWDQLRQAGATARAMLIAAAAKQWNVPVSECTASESTVIHAPSKRKLTYGELAKAAAAQPVPDVAKVPLKTRADYKLLGKRYTGVDNLKVVTGQPLFGIDVTMPGMVYANYTKCPAVGGKVKSANLDEIKKLPGVLDAFVLEGTGSPAEVMPGVAIIAKTTWEAFKAKAALKVEWDESSASKDSLTQAAAKAKELGPNLPTPATNVGDVDAAFAAGKVVEAAYDYAMVSHQQLEPEVTTGWWHDGTMELWTPSQQSDRGLSQVIKMLNLPEDKVVVHQTRAGGGFGRRLANDYMCEAAAIAMKVNAPVKLQWKREDDFAHDMFRVGGYHFLKGAVKDGKLTAFQQHLVTFSADGSRPVSGGARSNNSFPTDIAPNVRYAVSLMPLQIPCGPWRAPTDNTQMFVIGSFLHELSVAANCDHVTFLLDWLARPLAAPPSSGPPPDLSRTFNPTRAAGVVKLAAEKSGWGKPLPAGHGLGLAFGFSYGGHIAEAVELSVDAKKHITVHKITVAADIGPVINLSSAENQAQGGAIDGLSTAMGLEIGVEQGRIQQTNFGDYPILRMRSAPPVEAHFIQSDFRPSGLGEPCLPPLAAALGNALFAATGERVRTMPFKRAGYTI</sequence>
<gene>
    <name evidence="2" type="ORF">FTW19_23335</name>
</gene>
<dbReference type="GO" id="GO:0016491">
    <property type="term" value="F:oxidoreductase activity"/>
    <property type="evidence" value="ECO:0007669"/>
    <property type="project" value="InterPro"/>
</dbReference>
<dbReference type="Gene3D" id="3.30.365.10">
    <property type="entry name" value="Aldehyde oxidase/xanthine dehydrogenase, molybdopterin binding domain"/>
    <property type="match status" value="4"/>
</dbReference>
<dbReference type="InterPro" id="IPR037165">
    <property type="entry name" value="AldOxase/xan_DH_Mopterin-bd_sf"/>
</dbReference>
<dbReference type="InterPro" id="IPR012368">
    <property type="entry name" value="OxRdtase_Mopterin-bd_su_IorB"/>
</dbReference>
<accession>A0A5B9EKQ9</accession>
<dbReference type="Gene3D" id="3.90.1170.50">
    <property type="entry name" value="Aldehyde oxidase/xanthine dehydrogenase, a/b hammerhead"/>
    <property type="match status" value="1"/>
</dbReference>
<dbReference type="PROSITE" id="PS51318">
    <property type="entry name" value="TAT"/>
    <property type="match status" value="1"/>
</dbReference>
<dbReference type="Pfam" id="PF02738">
    <property type="entry name" value="MoCoBD_1"/>
    <property type="match status" value="1"/>
</dbReference>
<dbReference type="InterPro" id="IPR046867">
    <property type="entry name" value="AldOxase/xan_DH_MoCoBD2"/>
</dbReference>
<dbReference type="PIRSF" id="PIRSF036389">
    <property type="entry name" value="IOR_B"/>
    <property type="match status" value="1"/>
</dbReference>
<keyword evidence="3" id="KW-1185">Reference proteome</keyword>
<dbReference type="SUPFAM" id="SSF56003">
    <property type="entry name" value="Molybdenum cofactor-binding domain"/>
    <property type="match status" value="2"/>
</dbReference>
<name>A0A5B9EKQ9_9BACT</name>
<dbReference type="PANTHER" id="PTHR47495:SF2">
    <property type="entry name" value="ALDEHYDE DEHYDROGENASE"/>
    <property type="match status" value="1"/>
</dbReference>
<dbReference type="KEGG" id="talb:FTW19_23335"/>
<dbReference type="OrthoDB" id="9767994at2"/>
<dbReference type="PANTHER" id="PTHR47495">
    <property type="entry name" value="ALDEHYDE DEHYDROGENASE"/>
    <property type="match status" value="1"/>
</dbReference>
<dbReference type="Proteomes" id="UP000321820">
    <property type="component" value="Chromosome"/>
</dbReference>